<comment type="caution">
    <text evidence="6">The sequence shown here is derived from an EMBL/GenBank/DDBJ whole genome shotgun (WGS) entry which is preliminary data.</text>
</comment>
<dbReference type="Gene3D" id="1.10.10.60">
    <property type="entry name" value="Homeodomain-like"/>
    <property type="match status" value="2"/>
</dbReference>
<dbReference type="eggNOG" id="COG1309">
    <property type="taxonomic scope" value="Bacteria"/>
</dbReference>
<dbReference type="PRINTS" id="PR00455">
    <property type="entry name" value="HTHTETR"/>
</dbReference>
<feature type="DNA-binding region" description="H-T-H motif" evidence="4">
    <location>
        <begin position="270"/>
        <end position="289"/>
    </location>
</feature>
<evidence type="ECO:0000256" key="1">
    <source>
        <dbReference type="ARBA" id="ARBA00023015"/>
    </source>
</evidence>
<name>R0CY18_CAUVI</name>
<dbReference type="AlphaFoldDB" id="R0CY18"/>
<dbReference type="PATRIC" id="fig|1292034.3.peg.2762"/>
<dbReference type="SUPFAM" id="SSF48498">
    <property type="entry name" value="Tetracyclin repressor-like, C-terminal domain"/>
    <property type="match status" value="1"/>
</dbReference>
<dbReference type="InterPro" id="IPR001647">
    <property type="entry name" value="HTH_TetR"/>
</dbReference>
<organism evidence="6 7">
    <name type="scientific">Caulobacter vibrioides OR37</name>
    <dbReference type="NCBI Taxonomy" id="1292034"/>
    <lineage>
        <taxon>Bacteria</taxon>
        <taxon>Pseudomonadati</taxon>
        <taxon>Pseudomonadota</taxon>
        <taxon>Alphaproteobacteria</taxon>
        <taxon>Caulobacterales</taxon>
        <taxon>Caulobacteraceae</taxon>
        <taxon>Caulobacter</taxon>
    </lineage>
</organism>
<proteinExistence type="predicted"/>
<dbReference type="GO" id="GO:0003677">
    <property type="term" value="F:DNA binding"/>
    <property type="evidence" value="ECO:0007669"/>
    <property type="project" value="UniProtKB-UniRule"/>
</dbReference>
<keyword evidence="7" id="KW-1185">Reference proteome</keyword>
<dbReference type="STRING" id="1292034.OR37_02783"/>
<evidence type="ECO:0000313" key="7">
    <source>
        <dbReference type="Proteomes" id="UP000013063"/>
    </source>
</evidence>
<keyword evidence="1" id="KW-0805">Transcription regulation</keyword>
<dbReference type="InterPro" id="IPR009057">
    <property type="entry name" value="Homeodomain-like_sf"/>
</dbReference>
<protein>
    <submittedName>
        <fullName evidence="6">Transcriptional regulator, TetR family</fullName>
    </submittedName>
</protein>
<accession>R0CY18</accession>
<dbReference type="Proteomes" id="UP000013063">
    <property type="component" value="Unassembled WGS sequence"/>
</dbReference>
<dbReference type="PANTHER" id="PTHR47506:SF1">
    <property type="entry name" value="HTH-TYPE TRANSCRIPTIONAL REGULATOR YJDC"/>
    <property type="match status" value="1"/>
</dbReference>
<reference evidence="6 7" key="1">
    <citation type="journal article" date="2013" name="Genome Announc.">
        <title>Draft Genome Sequence for Caulobacter sp. Strain OR37, a Bacterium Tolerant to Heavy Metals.</title>
        <authorList>
            <person name="Utturkar S.M."/>
            <person name="Bollmann A."/>
            <person name="Brzoska R.M."/>
            <person name="Klingeman D.M."/>
            <person name="Epstein S.E."/>
            <person name="Palumbo A.V."/>
            <person name="Brown S.D."/>
        </authorList>
    </citation>
    <scope>NUCLEOTIDE SEQUENCE [LARGE SCALE GENOMIC DNA]</scope>
    <source>
        <strain evidence="6 7">OR37</strain>
    </source>
</reference>
<dbReference type="InterPro" id="IPR036271">
    <property type="entry name" value="Tet_transcr_reg_TetR-rel_C_sf"/>
</dbReference>
<dbReference type="SUPFAM" id="SSF46689">
    <property type="entry name" value="Homeodomain-like"/>
    <property type="match status" value="2"/>
</dbReference>
<sequence>MDGVSMGRRDPVRRTGCAFMDDGRIAGAATARYARKKETILAAATAILNRQGVRGMTLADVAAKVGLNTTSVTYYYRKKDDLAAACFMRGLERFEAMVAEAAAQASPAARILKFLDLYLDLNRRVRLGEATPLTSFAEVKALKEPLRGSVVAAFNDLFRRVRAFFDDPSLAHLDKRQRNARAHLLMEQVFWSGTWLRRYDVEDYGRVRDRMGDILLNGLPAGDRAWAPQPLPDPTPQTVEGAPPESIEWRETFLVAATRLINQRGYRGASVEDISAALNVTKGSFYHHHDDKDALVAECFERTFTVTRRSQLDARALDADSWTQLTSTAAGLTAYQLSEHGPLLRASSMGALPDALRGDMADGYARGWQRFAAMISDGIADGSIRAIDPCIAAHMINSMLNAAASLGAWVPGLDRDEAAELFARPLLTGVLK</sequence>
<evidence type="ECO:0000313" key="6">
    <source>
        <dbReference type="EMBL" id="ENZ81376.1"/>
    </source>
</evidence>
<evidence type="ECO:0000256" key="3">
    <source>
        <dbReference type="ARBA" id="ARBA00023163"/>
    </source>
</evidence>
<keyword evidence="2 4" id="KW-0238">DNA-binding</keyword>
<evidence type="ECO:0000259" key="5">
    <source>
        <dbReference type="PROSITE" id="PS50977"/>
    </source>
</evidence>
<dbReference type="PANTHER" id="PTHR47506">
    <property type="entry name" value="TRANSCRIPTIONAL REGULATORY PROTEIN"/>
    <property type="match status" value="1"/>
</dbReference>
<dbReference type="Pfam" id="PF00440">
    <property type="entry name" value="TetR_N"/>
    <property type="match status" value="2"/>
</dbReference>
<gene>
    <name evidence="6" type="ORF">OR37_02783</name>
</gene>
<dbReference type="PROSITE" id="PS50977">
    <property type="entry name" value="HTH_TETR_2"/>
    <property type="match status" value="2"/>
</dbReference>
<dbReference type="EMBL" id="APMP01000018">
    <property type="protein sequence ID" value="ENZ81376.1"/>
    <property type="molecule type" value="Genomic_DNA"/>
</dbReference>
<keyword evidence="3" id="KW-0804">Transcription</keyword>
<dbReference type="Gene3D" id="1.10.357.10">
    <property type="entry name" value="Tetracycline Repressor, domain 2"/>
    <property type="match status" value="2"/>
</dbReference>
<evidence type="ECO:0000256" key="4">
    <source>
        <dbReference type="PROSITE-ProRule" id="PRU00335"/>
    </source>
</evidence>
<evidence type="ECO:0000256" key="2">
    <source>
        <dbReference type="ARBA" id="ARBA00023125"/>
    </source>
</evidence>
<feature type="domain" description="HTH tetR-type" evidence="5">
    <location>
        <begin position="34"/>
        <end position="94"/>
    </location>
</feature>
<feature type="DNA-binding region" description="H-T-H motif" evidence="4">
    <location>
        <begin position="57"/>
        <end position="76"/>
    </location>
</feature>
<feature type="domain" description="HTH tetR-type" evidence="5">
    <location>
        <begin position="247"/>
        <end position="307"/>
    </location>
</feature>